<dbReference type="AlphaFoldDB" id="A0AAW1PMU6"/>
<evidence type="ECO:0000256" key="3">
    <source>
        <dbReference type="ARBA" id="ARBA00023163"/>
    </source>
</evidence>
<feature type="compositionally biased region" description="Polar residues" evidence="5">
    <location>
        <begin position="174"/>
        <end position="188"/>
    </location>
</feature>
<comment type="caution">
    <text evidence="7">The sequence shown here is derived from an EMBL/GenBank/DDBJ whole genome shotgun (WGS) entry which is preliminary data.</text>
</comment>
<evidence type="ECO:0000256" key="5">
    <source>
        <dbReference type="SAM" id="MobiDB-lite"/>
    </source>
</evidence>
<evidence type="ECO:0000313" key="7">
    <source>
        <dbReference type="EMBL" id="KAK9809821.1"/>
    </source>
</evidence>
<dbReference type="Pfam" id="PF02362">
    <property type="entry name" value="B3"/>
    <property type="match status" value="1"/>
</dbReference>
<dbReference type="SUPFAM" id="SSF101936">
    <property type="entry name" value="DNA-binding pseudobarrel domain"/>
    <property type="match status" value="1"/>
</dbReference>
<keyword evidence="8" id="KW-1185">Reference proteome</keyword>
<organism evidence="7 8">
    <name type="scientific">Symbiochloris irregularis</name>
    <dbReference type="NCBI Taxonomy" id="706552"/>
    <lineage>
        <taxon>Eukaryota</taxon>
        <taxon>Viridiplantae</taxon>
        <taxon>Chlorophyta</taxon>
        <taxon>core chlorophytes</taxon>
        <taxon>Trebouxiophyceae</taxon>
        <taxon>Trebouxiales</taxon>
        <taxon>Trebouxiaceae</taxon>
        <taxon>Symbiochloris</taxon>
    </lineage>
</organism>
<gene>
    <name evidence="7" type="ORF">WJX73_009818</name>
</gene>
<evidence type="ECO:0000256" key="1">
    <source>
        <dbReference type="ARBA" id="ARBA00023015"/>
    </source>
</evidence>
<dbReference type="Gene3D" id="2.40.330.10">
    <property type="entry name" value="DNA-binding pseudobarrel domain"/>
    <property type="match status" value="1"/>
</dbReference>
<sequence length="254" mass="26698">MTDSAAAVPRPDNGSISAVTPAGKALAHLQATYLFEKTLTTSDANGQGRIVVPKFAAREYLPSLDITNGVTVPCCDSLGQKYTLRFRYWVNNQSRMYLLEGTQEAQAKYKVQAGDSMVFGKLPSGLLVLCGQHSSADRTGLPNQKAASKVRSAPATGKVSGPALSNGHPRSAKRQSTGTGVTQRNAQGNTALEPLKVQDGVFRAIPHGLSLAPSTVSSLSGVWTATLNLAGELYVAHFDSQEAALEAFHAAGAD</sequence>
<dbReference type="InterPro" id="IPR015300">
    <property type="entry name" value="DNA-bd_pseudobarrel_sf"/>
</dbReference>
<dbReference type="PANTHER" id="PTHR46245">
    <property type="entry name" value="B3 DOMAIN-CONTAINING PROTEIN OS07G0563300"/>
    <property type="match status" value="1"/>
</dbReference>
<keyword evidence="4" id="KW-0539">Nucleus</keyword>
<dbReference type="InterPro" id="IPR003340">
    <property type="entry name" value="B3_DNA-bd"/>
</dbReference>
<dbReference type="GO" id="GO:0003677">
    <property type="term" value="F:DNA binding"/>
    <property type="evidence" value="ECO:0007669"/>
    <property type="project" value="UniProtKB-KW"/>
</dbReference>
<evidence type="ECO:0000313" key="8">
    <source>
        <dbReference type="Proteomes" id="UP001465755"/>
    </source>
</evidence>
<dbReference type="Proteomes" id="UP001465755">
    <property type="component" value="Unassembled WGS sequence"/>
</dbReference>
<name>A0AAW1PMU6_9CHLO</name>
<reference evidence="7 8" key="1">
    <citation type="journal article" date="2024" name="Nat. Commun.">
        <title>Phylogenomics reveals the evolutionary origins of lichenization in chlorophyte algae.</title>
        <authorList>
            <person name="Puginier C."/>
            <person name="Libourel C."/>
            <person name="Otte J."/>
            <person name="Skaloud P."/>
            <person name="Haon M."/>
            <person name="Grisel S."/>
            <person name="Petersen M."/>
            <person name="Berrin J.G."/>
            <person name="Delaux P.M."/>
            <person name="Dal Grande F."/>
            <person name="Keller J."/>
        </authorList>
    </citation>
    <scope>NUCLEOTIDE SEQUENCE [LARGE SCALE GENOMIC DNA]</scope>
    <source>
        <strain evidence="7 8">SAG 2036</strain>
    </source>
</reference>
<evidence type="ECO:0000256" key="4">
    <source>
        <dbReference type="ARBA" id="ARBA00023242"/>
    </source>
</evidence>
<proteinExistence type="predicted"/>
<dbReference type="CDD" id="cd10017">
    <property type="entry name" value="B3_DNA"/>
    <property type="match status" value="1"/>
</dbReference>
<protein>
    <recommendedName>
        <fullName evidence="6">TF-B3 domain-containing protein</fullName>
    </recommendedName>
</protein>
<keyword evidence="3" id="KW-0804">Transcription</keyword>
<dbReference type="SMART" id="SM01019">
    <property type="entry name" value="B3"/>
    <property type="match status" value="1"/>
</dbReference>
<keyword evidence="2" id="KW-0238">DNA-binding</keyword>
<keyword evidence="1" id="KW-0805">Transcription regulation</keyword>
<feature type="domain" description="TF-B3" evidence="6">
    <location>
        <begin position="35"/>
        <end position="135"/>
    </location>
</feature>
<feature type="region of interest" description="Disordered" evidence="5">
    <location>
        <begin position="137"/>
        <end position="188"/>
    </location>
</feature>
<evidence type="ECO:0000256" key="2">
    <source>
        <dbReference type="ARBA" id="ARBA00023125"/>
    </source>
</evidence>
<accession>A0AAW1PMU6</accession>
<evidence type="ECO:0000259" key="6">
    <source>
        <dbReference type="SMART" id="SM01019"/>
    </source>
</evidence>
<dbReference type="EMBL" id="JALJOQ010000016">
    <property type="protein sequence ID" value="KAK9809821.1"/>
    <property type="molecule type" value="Genomic_DNA"/>
</dbReference>